<gene>
    <name evidence="3" type="ORF">UABAM_01870</name>
</gene>
<organism evidence="3 4">
    <name type="scientific">Uabimicrobium amorphum</name>
    <dbReference type="NCBI Taxonomy" id="2596890"/>
    <lineage>
        <taxon>Bacteria</taxon>
        <taxon>Pseudomonadati</taxon>
        <taxon>Planctomycetota</taxon>
        <taxon>Candidatus Uabimicrobiia</taxon>
        <taxon>Candidatus Uabimicrobiales</taxon>
        <taxon>Candidatus Uabimicrobiaceae</taxon>
        <taxon>Candidatus Uabimicrobium</taxon>
    </lineage>
</organism>
<keyword evidence="4" id="KW-1185">Reference proteome</keyword>
<feature type="signal peptide" evidence="1">
    <location>
        <begin position="1"/>
        <end position="16"/>
    </location>
</feature>
<protein>
    <recommendedName>
        <fullName evidence="2">DUF11 domain-containing protein</fullName>
    </recommendedName>
</protein>
<keyword evidence="1" id="KW-0732">Signal</keyword>
<evidence type="ECO:0000313" key="4">
    <source>
        <dbReference type="Proteomes" id="UP000326354"/>
    </source>
</evidence>
<dbReference type="RefSeq" id="WP_151967714.1">
    <property type="nucleotide sequence ID" value="NZ_AP019860.1"/>
</dbReference>
<dbReference type="EMBL" id="AP019860">
    <property type="protein sequence ID" value="BBM83518.1"/>
    <property type="molecule type" value="Genomic_DNA"/>
</dbReference>
<dbReference type="SUPFAM" id="SSF117074">
    <property type="entry name" value="Hypothetical protein PA1324"/>
    <property type="match status" value="1"/>
</dbReference>
<name>A0A5S9IKG2_UABAM</name>
<sequence>MRLFVLTLFCILPIFAQVSSNRNIDKFLRVIQTPSQVEAVVGQIISYTIKVSNIHSNAVIDDSELINILPPKLRYISSSLKRSSFTTVRQKQKITVQIGTLSPGETATFSFKAKVRARAHGVLENVSFAHGHIVGIHTVESFATKSQLKILQQSIFNSKAWVFGYAYVDINRNNQYDEGKEPVIPNVKIYMEDGRYAITDSSGRYSFDNVEDGTHVLAIDLHTLPSQFKLSEKGRNGRTRFAHIKGSAPWRTDFTLHFNRHLYMPVQSMLQIQYENKSKLWQESIPYTFLFERKTRTISVLDKWNLKQLFVEDFPANKIELSVIIGIDHEQLQEISLLKLFLEQRFGFRENLQIVSPMGIPYNLQTSLPPMQTPTIHKLFVVKNPHQVSADGKTEPNIFIHALDQNGELINENGLLTVTAAESKIINSDADEKLEGTQIAMNGGVAVCILEAQSEVKKAKLTIGYKEISQEIEVEYIPYFRDWVVIGIAEGTVGIEKDHQQEGLYVDGRLAFFMRGKIMGKYLLTALYDSGKKEEQRLFRNIQENQFYPVYYDPNLSGYEVNSNSKIYVKLEQDENYVMYGDYNVQFNNHLVQYQHAFRGVAAQFKNEYLDVKVFGSKATQVLVRDEIRGQGISGFYQLSREDIVVNSLSIVIETRSQFNAQEIIAVEEKQIYRDYDVNFDRGRVLFDFPISPSDLLGNPVYIIATYTSQEASSEELIWGAQANVKLLAEKILFGGSYIQETKSKHSNQIYGASLQVSPMAGLSINGNVAHTSIHDPHRDITKQGLAYSLSTNLQWGIMDTKIGYHNVTEDYYSAVLPNIATGSERVFVESQIKASENVTVQLNGSVEKVQQNEFRQFGVHSLINTENTQNIVGYQFIEQKNKDEKHHVHVASVGSKVNVDKGLIISAERHQVFASKKAATKPKNVGNISQMDKNTKQDFRYKAGNINERLSSKTILGAEVVPNDWMNLWVNQELEDDSGLESSRTFAGINLQVHETTLFYAKYGFQKWSEEDQNQALLGMKTDLPINEWLSGHFFAEHLQTFAEENPEDFTTNGFHLKLFTLKHSGNFRGEMRYQNGDYQLLFTPSLTSYWDESIVTFWSSQFTPRQQFSVFENTNLLGISYRPHFLQNINLVGKTQFNWERNLQSELQQITLVSTLDVHIRLPKSMDLMLHYAYKYQEEENFAQQDLSSAMTDLLAMRWLYEINDKFDIGFHLGTVNEYDQEELEYGYGVEMGYRIANDLWLSLGYNIKGVSDSSFGDGNFLNEGIFISMRFKFDEKIYDTFSNMW</sequence>
<evidence type="ECO:0000259" key="2">
    <source>
        <dbReference type="Pfam" id="PF01345"/>
    </source>
</evidence>
<feature type="chain" id="PRO_5024905859" description="DUF11 domain-containing protein" evidence="1">
    <location>
        <begin position="17"/>
        <end position="1288"/>
    </location>
</feature>
<dbReference type="Gene3D" id="2.60.40.10">
    <property type="entry name" value="Immunoglobulins"/>
    <property type="match status" value="1"/>
</dbReference>
<proteinExistence type="predicted"/>
<dbReference type="Pfam" id="PF01345">
    <property type="entry name" value="DUF11"/>
    <property type="match status" value="1"/>
</dbReference>
<dbReference type="InterPro" id="IPR013783">
    <property type="entry name" value="Ig-like_fold"/>
</dbReference>
<dbReference type="Proteomes" id="UP000326354">
    <property type="component" value="Chromosome"/>
</dbReference>
<dbReference type="OrthoDB" id="1758300at2"/>
<dbReference type="InterPro" id="IPR001434">
    <property type="entry name" value="OmcB-like_DUF11"/>
</dbReference>
<evidence type="ECO:0000256" key="1">
    <source>
        <dbReference type="SAM" id="SignalP"/>
    </source>
</evidence>
<reference evidence="3 4" key="1">
    <citation type="submission" date="2019-08" db="EMBL/GenBank/DDBJ databases">
        <title>Complete genome sequence of Candidatus Uab amorphum.</title>
        <authorList>
            <person name="Shiratori T."/>
            <person name="Suzuki S."/>
            <person name="Kakizawa Y."/>
            <person name="Ishida K."/>
        </authorList>
    </citation>
    <scope>NUCLEOTIDE SEQUENCE [LARGE SCALE GENOMIC DNA]</scope>
    <source>
        <strain evidence="3 4">SRT547</strain>
    </source>
</reference>
<dbReference type="KEGG" id="uam:UABAM_01870"/>
<accession>A0A5S9IKG2</accession>
<evidence type="ECO:0000313" key="3">
    <source>
        <dbReference type="EMBL" id="BBM83518.1"/>
    </source>
</evidence>
<feature type="domain" description="DUF11" evidence="2">
    <location>
        <begin position="28"/>
        <end position="126"/>
    </location>
</feature>